<accession>A0AAV8QEQ4</accession>
<keyword evidence="3" id="KW-0687">Ribonucleoprotein</keyword>
<evidence type="ECO:0000313" key="5">
    <source>
        <dbReference type="Proteomes" id="UP001222027"/>
    </source>
</evidence>
<reference evidence="4 5" key="1">
    <citation type="submission" date="2022-12" db="EMBL/GenBank/DDBJ databases">
        <title>Chromosome-scale assembly of the Ensete ventricosum genome.</title>
        <authorList>
            <person name="Dussert Y."/>
            <person name="Stocks J."/>
            <person name="Wendawek A."/>
            <person name="Woldeyes F."/>
            <person name="Nichols R.A."/>
            <person name="Borrell J.S."/>
        </authorList>
    </citation>
    <scope>NUCLEOTIDE SEQUENCE [LARGE SCALE GENOMIC DNA]</scope>
    <source>
        <strain evidence="5">cv. Maze</strain>
        <tissue evidence="4">Seeds</tissue>
    </source>
</reference>
<dbReference type="GO" id="GO:0003729">
    <property type="term" value="F:mRNA binding"/>
    <property type="evidence" value="ECO:0007669"/>
    <property type="project" value="TreeGrafter"/>
</dbReference>
<dbReference type="PANTHER" id="PTHR11545:SF39">
    <property type="entry name" value="LARGE RIBOSOMAL SUBUNIT PROTEIN UL13X-RELATED"/>
    <property type="match status" value="1"/>
</dbReference>
<dbReference type="GO" id="GO:0006412">
    <property type="term" value="P:translation"/>
    <property type="evidence" value="ECO:0007669"/>
    <property type="project" value="InterPro"/>
</dbReference>
<evidence type="ECO:0000313" key="4">
    <source>
        <dbReference type="EMBL" id="KAJ8476040.1"/>
    </source>
</evidence>
<dbReference type="PANTHER" id="PTHR11545">
    <property type="entry name" value="RIBOSOMAL PROTEIN L13"/>
    <property type="match status" value="1"/>
</dbReference>
<dbReference type="GO" id="GO:0022625">
    <property type="term" value="C:cytosolic large ribosomal subunit"/>
    <property type="evidence" value="ECO:0007669"/>
    <property type="project" value="TreeGrafter"/>
</dbReference>
<protein>
    <submittedName>
        <fullName evidence="4">Uncharacterized protein</fullName>
    </submittedName>
</protein>
<dbReference type="EMBL" id="JAQQAF010000006">
    <property type="protein sequence ID" value="KAJ8476040.1"/>
    <property type="molecule type" value="Genomic_DNA"/>
</dbReference>
<dbReference type="InterPro" id="IPR036899">
    <property type="entry name" value="Ribosomal_uL13_sf"/>
</dbReference>
<comment type="similarity">
    <text evidence="1">Belongs to the universal ribosomal protein uL13 family.</text>
</comment>
<dbReference type="InterPro" id="IPR005822">
    <property type="entry name" value="Ribosomal_uL13"/>
</dbReference>
<comment type="caution">
    <text evidence="4">The sequence shown here is derived from an EMBL/GenBank/DDBJ whole genome shotgun (WGS) entry which is preliminary data.</text>
</comment>
<dbReference type="Gene3D" id="3.90.1180.10">
    <property type="entry name" value="Ribosomal protein L13"/>
    <property type="match status" value="1"/>
</dbReference>
<keyword evidence="5" id="KW-1185">Reference proteome</keyword>
<dbReference type="SUPFAM" id="SSF52161">
    <property type="entry name" value="Ribosomal protein L13"/>
    <property type="match status" value="1"/>
</dbReference>
<dbReference type="AlphaFoldDB" id="A0AAV8QEQ4"/>
<name>A0AAV8QEQ4_ENSVE</name>
<dbReference type="GO" id="GO:0003735">
    <property type="term" value="F:structural constituent of ribosome"/>
    <property type="evidence" value="ECO:0007669"/>
    <property type="project" value="InterPro"/>
</dbReference>
<evidence type="ECO:0000256" key="1">
    <source>
        <dbReference type="ARBA" id="ARBA00006227"/>
    </source>
</evidence>
<evidence type="ECO:0000256" key="2">
    <source>
        <dbReference type="ARBA" id="ARBA00022980"/>
    </source>
</evidence>
<gene>
    <name evidence="4" type="ORF">OPV22_019767</name>
</gene>
<sequence length="66" mass="7302">MNTEPSHGSVHFRPPAKILWRTICGKRGAAALARLKAYKGMPPPYDEMKRMVIPDPSIGLEASTRP</sequence>
<keyword evidence="2" id="KW-0689">Ribosomal protein</keyword>
<organism evidence="4 5">
    <name type="scientific">Ensete ventricosum</name>
    <name type="common">Abyssinian banana</name>
    <name type="synonym">Musa ensete</name>
    <dbReference type="NCBI Taxonomy" id="4639"/>
    <lineage>
        <taxon>Eukaryota</taxon>
        <taxon>Viridiplantae</taxon>
        <taxon>Streptophyta</taxon>
        <taxon>Embryophyta</taxon>
        <taxon>Tracheophyta</taxon>
        <taxon>Spermatophyta</taxon>
        <taxon>Magnoliopsida</taxon>
        <taxon>Liliopsida</taxon>
        <taxon>Zingiberales</taxon>
        <taxon>Musaceae</taxon>
        <taxon>Ensete</taxon>
    </lineage>
</organism>
<proteinExistence type="inferred from homology"/>
<evidence type="ECO:0000256" key="3">
    <source>
        <dbReference type="ARBA" id="ARBA00023274"/>
    </source>
</evidence>
<dbReference type="Proteomes" id="UP001222027">
    <property type="component" value="Unassembled WGS sequence"/>
</dbReference>
<dbReference type="GO" id="GO:0017148">
    <property type="term" value="P:negative regulation of translation"/>
    <property type="evidence" value="ECO:0007669"/>
    <property type="project" value="TreeGrafter"/>
</dbReference>